<evidence type="ECO:0000256" key="1">
    <source>
        <dbReference type="SAM" id="MobiDB-lite"/>
    </source>
</evidence>
<feature type="compositionally biased region" description="Polar residues" evidence="1">
    <location>
        <begin position="53"/>
        <end position="62"/>
    </location>
</feature>
<feature type="region of interest" description="Disordered" evidence="1">
    <location>
        <begin position="31"/>
        <end position="62"/>
    </location>
</feature>
<reference evidence="2 3" key="1">
    <citation type="submission" date="2016-12" db="EMBL/GenBank/DDBJ databases">
        <title>Complete Genome Sequence of Lactobacillus fermentum Strain SNUV175, a Probiotic for Treatment of Bacterial Vaginosis.</title>
        <authorList>
            <person name="Lee S."/>
            <person name="You H.J."/>
            <person name="Kwon B."/>
            <person name="Ko G."/>
        </authorList>
    </citation>
    <scope>NUCLEOTIDE SEQUENCE [LARGE SCALE GENOMIC DNA]</scope>
    <source>
        <strain evidence="2 3">SNUV175</strain>
    </source>
</reference>
<dbReference type="RefSeq" id="WP_075667134.1">
    <property type="nucleotide sequence ID" value="NZ_CP019030.1"/>
</dbReference>
<evidence type="ECO:0000313" key="2">
    <source>
        <dbReference type="EMBL" id="APU45296.1"/>
    </source>
</evidence>
<protein>
    <submittedName>
        <fullName evidence="2">Uncharacterized protein</fullName>
    </submittedName>
</protein>
<dbReference type="AlphaFoldDB" id="A0A1L7GTD7"/>
<sequence length="62" mass="6936">MANNDTPWAERWPKPEFDHQGWEEAMSELSNMAGEIAQNTPKFTKEDLESAKGNLSQAPGTD</sequence>
<organism evidence="2 3">
    <name type="scientific">Limosilactobacillus fermentum</name>
    <name type="common">Lactobacillus fermentum</name>
    <dbReference type="NCBI Taxonomy" id="1613"/>
    <lineage>
        <taxon>Bacteria</taxon>
        <taxon>Bacillati</taxon>
        <taxon>Bacillota</taxon>
        <taxon>Bacilli</taxon>
        <taxon>Lactobacillales</taxon>
        <taxon>Lactobacillaceae</taxon>
        <taxon>Limosilactobacillus</taxon>
    </lineage>
</organism>
<gene>
    <name evidence="2" type="ORF">BUW47_02045</name>
</gene>
<proteinExistence type="predicted"/>
<evidence type="ECO:0000313" key="3">
    <source>
        <dbReference type="Proteomes" id="UP000185427"/>
    </source>
</evidence>
<accession>A0A1L7GTD7</accession>
<name>A0A1L7GTD7_LIMFE</name>
<dbReference type="Proteomes" id="UP000185427">
    <property type="component" value="Chromosome"/>
</dbReference>
<dbReference type="EMBL" id="CP019030">
    <property type="protein sequence ID" value="APU45296.1"/>
    <property type="molecule type" value="Genomic_DNA"/>
</dbReference>